<dbReference type="PANTHER" id="PTHR46169:SF29">
    <property type="entry name" value="DNA REPLICATION-RELATED ELEMENT FACTOR, ISOFORM A"/>
    <property type="match status" value="1"/>
</dbReference>
<comment type="caution">
    <text evidence="1">The sequence shown here is derived from an EMBL/GenBank/DDBJ whole genome shotgun (WGS) entry which is preliminary data.</text>
</comment>
<dbReference type="Proteomes" id="UP001159363">
    <property type="component" value="Chromosome 8"/>
</dbReference>
<dbReference type="EMBL" id="JARBHB010000009">
    <property type="protein sequence ID" value="KAJ8875837.1"/>
    <property type="molecule type" value="Genomic_DNA"/>
</dbReference>
<sequence length="126" mass="14427">MRNLIMLGNSFCLTTHRFLDFAEHIELHAHFVNENFEFISVLLVCSVMSAHTSENLAAEIKRIVTDWGIENKIVLAWKHLGCFVHTLNLIVNDALRTDLVSNIIHKVKTIVGHFKRSCVVNEKLMT</sequence>
<keyword evidence="2" id="KW-1185">Reference proteome</keyword>
<dbReference type="InterPro" id="IPR012337">
    <property type="entry name" value="RNaseH-like_sf"/>
</dbReference>
<dbReference type="InterPro" id="IPR052717">
    <property type="entry name" value="Vacuolar_transposase_reg"/>
</dbReference>
<evidence type="ECO:0000313" key="2">
    <source>
        <dbReference type="Proteomes" id="UP001159363"/>
    </source>
</evidence>
<dbReference type="PANTHER" id="PTHR46169">
    <property type="entry name" value="DNA REPLICATION-RELATED ELEMENT FACTOR, ISOFORM A"/>
    <property type="match status" value="1"/>
</dbReference>
<protein>
    <submittedName>
        <fullName evidence="1">Uncharacterized protein</fullName>
    </submittedName>
</protein>
<evidence type="ECO:0000313" key="1">
    <source>
        <dbReference type="EMBL" id="KAJ8875837.1"/>
    </source>
</evidence>
<gene>
    <name evidence="1" type="ORF">PR048_023738</name>
</gene>
<dbReference type="SUPFAM" id="SSF53098">
    <property type="entry name" value="Ribonuclease H-like"/>
    <property type="match status" value="1"/>
</dbReference>
<reference evidence="1 2" key="1">
    <citation type="submission" date="2023-02" db="EMBL/GenBank/DDBJ databases">
        <title>LHISI_Scaffold_Assembly.</title>
        <authorList>
            <person name="Stuart O.P."/>
            <person name="Cleave R."/>
            <person name="Magrath M.J.L."/>
            <person name="Mikheyev A.S."/>
        </authorList>
    </citation>
    <scope>NUCLEOTIDE SEQUENCE [LARGE SCALE GENOMIC DNA]</scope>
    <source>
        <strain evidence="1">Daus_M_001</strain>
        <tissue evidence="1">Leg muscle</tissue>
    </source>
</reference>
<name>A0ABQ9GUY4_9NEOP</name>
<proteinExistence type="predicted"/>
<organism evidence="1 2">
    <name type="scientific">Dryococelus australis</name>
    <dbReference type="NCBI Taxonomy" id="614101"/>
    <lineage>
        <taxon>Eukaryota</taxon>
        <taxon>Metazoa</taxon>
        <taxon>Ecdysozoa</taxon>
        <taxon>Arthropoda</taxon>
        <taxon>Hexapoda</taxon>
        <taxon>Insecta</taxon>
        <taxon>Pterygota</taxon>
        <taxon>Neoptera</taxon>
        <taxon>Polyneoptera</taxon>
        <taxon>Phasmatodea</taxon>
        <taxon>Verophasmatodea</taxon>
        <taxon>Anareolatae</taxon>
        <taxon>Phasmatidae</taxon>
        <taxon>Eurycanthinae</taxon>
        <taxon>Dryococelus</taxon>
    </lineage>
</organism>
<accession>A0ABQ9GUY4</accession>